<gene>
    <name evidence="2" type="ORF">MN116_000186</name>
</gene>
<dbReference type="Proteomes" id="UP001292079">
    <property type="component" value="Unassembled WGS sequence"/>
</dbReference>
<keyword evidence="3" id="KW-1185">Reference proteome</keyword>
<evidence type="ECO:0000259" key="1">
    <source>
        <dbReference type="Pfam" id="PF21056"/>
    </source>
</evidence>
<dbReference type="EMBL" id="JALJAT010000006">
    <property type="protein sequence ID" value="KAK4468386.1"/>
    <property type="molecule type" value="Genomic_DNA"/>
</dbReference>
<evidence type="ECO:0000313" key="2">
    <source>
        <dbReference type="EMBL" id="KAK4468386.1"/>
    </source>
</evidence>
<sequence length="366" mass="41652">SASSSIVVGGSSNVGELFQRIILSRTFPTWIQFHQALEEFMSESNIYYVVTSSRYLDRSGDMKYQYALYQCTFGISRPPRGAGLRNKECKYVGCQSKIRVRYSPAGYEISHFQTEHNHPCTTTFMVTDCSRRRLCDTERCVIQPFVERNTDPLEVMDLAHSELGKVLLYSDIRNMRTKVYERKIYVCVNCPGIGNLNDLIRRSSTIGKVEVLRDSGGNVSKIIFARNDMISFDGKFPEVVGIDSTYKTNKMGWPLYQFVITDGFGRGRTVLFALTRTEKRTDTKQILQSFKNIMGDTSKTITFTVDCAPGQLRALNEEFPRASIILCLFHVCQSFWKKFSNPLVKNGCIEWLIRVVTPHFGIASGL</sequence>
<dbReference type="PANTHER" id="PTHR31569">
    <property type="entry name" value="SWIM-TYPE DOMAIN-CONTAINING PROTEIN"/>
    <property type="match status" value="1"/>
</dbReference>
<dbReference type="InterPro" id="IPR052579">
    <property type="entry name" value="Zinc_finger_SWIM"/>
</dbReference>
<feature type="non-terminal residue" evidence="2">
    <location>
        <position position="1"/>
    </location>
</feature>
<organism evidence="2 3">
    <name type="scientific">Schistosoma mekongi</name>
    <name type="common">Parasitic worm</name>
    <dbReference type="NCBI Taxonomy" id="38744"/>
    <lineage>
        <taxon>Eukaryota</taxon>
        <taxon>Metazoa</taxon>
        <taxon>Spiralia</taxon>
        <taxon>Lophotrochozoa</taxon>
        <taxon>Platyhelminthes</taxon>
        <taxon>Trematoda</taxon>
        <taxon>Digenea</taxon>
        <taxon>Strigeidida</taxon>
        <taxon>Schistosomatoidea</taxon>
        <taxon>Schistosomatidae</taxon>
        <taxon>Schistosoma</taxon>
    </lineage>
</organism>
<proteinExistence type="predicted"/>
<comment type="caution">
    <text evidence="2">The sequence shown here is derived from an EMBL/GenBank/DDBJ whole genome shotgun (WGS) entry which is preliminary data.</text>
</comment>
<reference evidence="2" key="2">
    <citation type="journal article" date="2023" name="Infect Dis Poverty">
        <title>Chromosome-scale genome of the human blood fluke Schistosoma mekongi and its implications for public health.</title>
        <authorList>
            <person name="Zhou M."/>
            <person name="Xu L."/>
            <person name="Xu D."/>
            <person name="Chen W."/>
            <person name="Khan J."/>
            <person name="Hu Y."/>
            <person name="Huang H."/>
            <person name="Wei H."/>
            <person name="Zhang Y."/>
            <person name="Chusongsang P."/>
            <person name="Tanasarnprasert K."/>
            <person name="Hu X."/>
            <person name="Limpanont Y."/>
            <person name="Lv Z."/>
        </authorList>
    </citation>
    <scope>NUCLEOTIDE SEQUENCE</scope>
    <source>
        <strain evidence="2">LV_2022a</strain>
    </source>
</reference>
<dbReference type="AlphaFoldDB" id="A0AAE2D233"/>
<name>A0AAE2D233_SCHME</name>
<dbReference type="PANTHER" id="PTHR31569:SF4">
    <property type="entry name" value="SWIM-TYPE DOMAIN-CONTAINING PROTEIN"/>
    <property type="match status" value="1"/>
</dbReference>
<dbReference type="Pfam" id="PF21056">
    <property type="entry name" value="ZSWIM1-3_RNaseH-like"/>
    <property type="match status" value="1"/>
</dbReference>
<evidence type="ECO:0000313" key="3">
    <source>
        <dbReference type="Proteomes" id="UP001292079"/>
    </source>
</evidence>
<reference evidence="2" key="1">
    <citation type="submission" date="2022-04" db="EMBL/GenBank/DDBJ databases">
        <authorList>
            <person name="Xu L."/>
            <person name="Lv Z."/>
        </authorList>
    </citation>
    <scope>NUCLEOTIDE SEQUENCE</scope>
    <source>
        <strain evidence="2">LV_2022a</strain>
    </source>
</reference>
<accession>A0AAE2D233</accession>
<feature type="domain" description="ZSWIM1/3 RNaseH-like" evidence="1">
    <location>
        <begin position="209"/>
        <end position="324"/>
    </location>
</feature>
<dbReference type="InterPro" id="IPR048324">
    <property type="entry name" value="ZSWIM1-3_RNaseH-like"/>
</dbReference>
<protein>
    <recommendedName>
        <fullName evidence="1">ZSWIM1/3 RNaseH-like domain-containing protein</fullName>
    </recommendedName>
</protein>